<dbReference type="InterPro" id="IPR006694">
    <property type="entry name" value="Fatty_acid_hydroxylase"/>
</dbReference>
<dbReference type="GO" id="GO:0012505">
    <property type="term" value="C:endomembrane system"/>
    <property type="evidence" value="ECO:0007669"/>
    <property type="project" value="UniProtKB-SubCell"/>
</dbReference>
<dbReference type="InterPro" id="IPR051689">
    <property type="entry name" value="Sterol_desaturase/TMEM195"/>
</dbReference>
<protein>
    <submittedName>
        <fullName evidence="9">Sterol desaturase family protein</fullName>
    </submittedName>
</protein>
<feature type="transmembrane region" description="Helical" evidence="7">
    <location>
        <begin position="25"/>
        <end position="43"/>
    </location>
</feature>
<evidence type="ECO:0000256" key="2">
    <source>
        <dbReference type="ARBA" id="ARBA00022692"/>
    </source>
</evidence>
<evidence type="ECO:0000256" key="4">
    <source>
        <dbReference type="ARBA" id="ARBA00023002"/>
    </source>
</evidence>
<dbReference type="GO" id="GO:0016020">
    <property type="term" value="C:membrane"/>
    <property type="evidence" value="ECO:0007669"/>
    <property type="project" value="GOC"/>
</dbReference>
<dbReference type="GO" id="GO:0006643">
    <property type="term" value="P:membrane lipid metabolic process"/>
    <property type="evidence" value="ECO:0007669"/>
    <property type="project" value="TreeGrafter"/>
</dbReference>
<keyword evidence="5 7" id="KW-0472">Membrane</keyword>
<feature type="domain" description="Fatty acid hydroxylase" evidence="8">
    <location>
        <begin position="127"/>
        <end position="273"/>
    </location>
</feature>
<organism evidence="9 10">
    <name type="scientific">Zhongshania marina</name>
    <dbReference type="NCBI Taxonomy" id="2304603"/>
    <lineage>
        <taxon>Bacteria</taxon>
        <taxon>Pseudomonadati</taxon>
        <taxon>Pseudomonadota</taxon>
        <taxon>Gammaproteobacteria</taxon>
        <taxon>Cellvibrionales</taxon>
        <taxon>Spongiibacteraceae</taxon>
        <taxon>Zhongshania</taxon>
    </lineage>
</organism>
<comment type="subcellular location">
    <subcellularLocation>
        <location evidence="1">Endomembrane system</location>
        <topology evidence="1">Multi-pass membrane protein</topology>
    </subcellularLocation>
</comment>
<evidence type="ECO:0000256" key="5">
    <source>
        <dbReference type="ARBA" id="ARBA00023136"/>
    </source>
</evidence>
<evidence type="ECO:0000256" key="1">
    <source>
        <dbReference type="ARBA" id="ARBA00004127"/>
    </source>
</evidence>
<feature type="transmembrane region" description="Helical" evidence="7">
    <location>
        <begin position="114"/>
        <end position="132"/>
    </location>
</feature>
<proteinExistence type="predicted"/>
<evidence type="ECO:0000256" key="6">
    <source>
        <dbReference type="SAM" id="MobiDB-lite"/>
    </source>
</evidence>
<evidence type="ECO:0000256" key="7">
    <source>
        <dbReference type="SAM" id="Phobius"/>
    </source>
</evidence>
<gene>
    <name evidence="9" type="ORF">C0068_03115</name>
</gene>
<sequence length="316" mass="35118">MDSLAGLLNALMSPLLMPTDPGRRLFWLFILSAVILASITVSLQQKRFDLAAQCRALLNPQYWFNRSTAVDYSLLIGNNVLRLLLLVPLLGGHLAGTIAVGSWLQGTLGDPPSLALPLAAIAISYTLLFFIFEDLSRFSLHLAMHKIPLLWRFHRTHHSATTLTPLTLFRVHPLEMAIYYLRGLLVFSVFSGVFVYLFRGQVSGIDILGVDCLGFLFNALGANLRHSPVFLSFGRAESLFISPAQHQLHHSCAAEHRDINFGTCLAIWDRMLKSWRASGKARPIEFGLIDTSTSEHNPVISPDEGIKKLGTRPSFN</sequence>
<dbReference type="AlphaFoldDB" id="A0A2S4HK58"/>
<dbReference type="Proteomes" id="UP000237222">
    <property type="component" value="Unassembled WGS sequence"/>
</dbReference>
<feature type="transmembrane region" description="Helical" evidence="7">
    <location>
        <begin position="83"/>
        <end position="102"/>
    </location>
</feature>
<dbReference type="PANTHER" id="PTHR21624:SF3">
    <property type="entry name" value="FATTY ACID HYDROXYLASE DOMAIN-CONTAINING PROTEIN"/>
    <property type="match status" value="1"/>
</dbReference>
<evidence type="ECO:0000256" key="3">
    <source>
        <dbReference type="ARBA" id="ARBA00022989"/>
    </source>
</evidence>
<name>A0A2S4HK58_9GAMM</name>
<dbReference type="GO" id="GO:0008610">
    <property type="term" value="P:lipid biosynthetic process"/>
    <property type="evidence" value="ECO:0007669"/>
    <property type="project" value="InterPro"/>
</dbReference>
<comment type="caution">
    <text evidence="9">The sequence shown here is derived from an EMBL/GenBank/DDBJ whole genome shotgun (WGS) entry which is preliminary data.</text>
</comment>
<dbReference type="Pfam" id="PF04116">
    <property type="entry name" value="FA_hydroxylase"/>
    <property type="match status" value="1"/>
</dbReference>
<dbReference type="OrthoDB" id="9770329at2"/>
<evidence type="ECO:0000259" key="8">
    <source>
        <dbReference type="Pfam" id="PF04116"/>
    </source>
</evidence>
<dbReference type="GO" id="GO:0005506">
    <property type="term" value="F:iron ion binding"/>
    <property type="evidence" value="ECO:0007669"/>
    <property type="project" value="InterPro"/>
</dbReference>
<evidence type="ECO:0000313" key="10">
    <source>
        <dbReference type="Proteomes" id="UP000237222"/>
    </source>
</evidence>
<evidence type="ECO:0000313" key="9">
    <source>
        <dbReference type="EMBL" id="POP54270.1"/>
    </source>
</evidence>
<dbReference type="GO" id="GO:0050479">
    <property type="term" value="F:glyceryl-ether monooxygenase activity"/>
    <property type="evidence" value="ECO:0007669"/>
    <property type="project" value="TreeGrafter"/>
</dbReference>
<reference evidence="9 10" key="1">
    <citation type="submission" date="2018-01" db="EMBL/GenBank/DDBJ databases">
        <authorList>
            <person name="Yu X.-D."/>
        </authorList>
    </citation>
    <scope>NUCLEOTIDE SEQUENCE [LARGE SCALE GENOMIC DNA]</scope>
    <source>
        <strain evidence="9 10">ZX-21</strain>
    </source>
</reference>
<keyword evidence="3 7" id="KW-1133">Transmembrane helix</keyword>
<feature type="transmembrane region" description="Helical" evidence="7">
    <location>
        <begin position="179"/>
        <end position="198"/>
    </location>
</feature>
<feature type="region of interest" description="Disordered" evidence="6">
    <location>
        <begin position="297"/>
        <end position="316"/>
    </location>
</feature>
<accession>A0A2S4HK58</accession>
<keyword evidence="2 7" id="KW-0812">Transmembrane</keyword>
<dbReference type="EMBL" id="PQGG01000007">
    <property type="protein sequence ID" value="POP54270.1"/>
    <property type="molecule type" value="Genomic_DNA"/>
</dbReference>
<keyword evidence="4" id="KW-0560">Oxidoreductase</keyword>
<dbReference type="PANTHER" id="PTHR21624">
    <property type="entry name" value="STEROL DESATURASE-RELATED PROTEIN"/>
    <property type="match status" value="1"/>
</dbReference>